<keyword evidence="3" id="KW-0813">Transport</keyword>
<dbReference type="Proteomes" id="UP000256690">
    <property type="component" value="Unassembled WGS sequence"/>
</dbReference>
<keyword evidence="4 9" id="KW-0812">Transmembrane</keyword>
<proteinExistence type="inferred from homology"/>
<dbReference type="EMBL" id="PVWQ01000002">
    <property type="protein sequence ID" value="RDW90007.1"/>
    <property type="molecule type" value="Genomic_DNA"/>
</dbReference>
<keyword evidence="5 9" id="KW-1133">Transmembrane helix</keyword>
<evidence type="ECO:0000256" key="4">
    <source>
        <dbReference type="ARBA" id="ARBA00022692"/>
    </source>
</evidence>
<evidence type="ECO:0000256" key="2">
    <source>
        <dbReference type="ARBA" id="ARBA00008335"/>
    </source>
</evidence>
<feature type="transmembrane region" description="Helical" evidence="9">
    <location>
        <begin position="103"/>
        <end position="122"/>
    </location>
</feature>
<feature type="transmembrane region" description="Helical" evidence="9">
    <location>
        <begin position="263"/>
        <end position="284"/>
    </location>
</feature>
<dbReference type="GO" id="GO:0005886">
    <property type="term" value="C:plasma membrane"/>
    <property type="evidence" value="ECO:0007669"/>
    <property type="project" value="TreeGrafter"/>
</dbReference>
<dbReference type="InterPro" id="IPR020846">
    <property type="entry name" value="MFS_dom"/>
</dbReference>
<feature type="transmembrane region" description="Helical" evidence="9">
    <location>
        <begin position="134"/>
        <end position="153"/>
    </location>
</feature>
<dbReference type="AlphaFoldDB" id="A0A3D8SUL4"/>
<name>A0A3D8SUL4_9EURO</name>
<evidence type="ECO:0000259" key="10">
    <source>
        <dbReference type="PROSITE" id="PS50850"/>
    </source>
</evidence>
<dbReference type="InterPro" id="IPR011701">
    <property type="entry name" value="MFS"/>
</dbReference>
<comment type="caution">
    <text evidence="11">The sequence shown here is derived from an EMBL/GenBank/DDBJ whole genome shotgun (WGS) entry which is preliminary data.</text>
</comment>
<dbReference type="SUPFAM" id="SSF103473">
    <property type="entry name" value="MFS general substrate transporter"/>
    <property type="match status" value="1"/>
</dbReference>
<comment type="subcellular location">
    <subcellularLocation>
        <location evidence="1">Membrane</location>
        <topology evidence="1">Multi-pass membrane protein</topology>
    </subcellularLocation>
</comment>
<feature type="domain" description="Major facilitator superfamily (MFS) profile" evidence="10">
    <location>
        <begin position="69"/>
        <end position="513"/>
    </location>
</feature>
<comment type="similarity">
    <text evidence="2">Belongs to the major facilitator superfamily.</text>
</comment>
<dbReference type="PRINTS" id="PR01036">
    <property type="entry name" value="TCRTETB"/>
</dbReference>
<dbReference type="RefSeq" id="XP_026606961.1">
    <property type="nucleotide sequence ID" value="XM_026743798.1"/>
</dbReference>
<keyword evidence="6 9" id="KW-0472">Membrane</keyword>
<feature type="region of interest" description="Disordered" evidence="8">
    <location>
        <begin position="1"/>
        <end position="60"/>
    </location>
</feature>
<feature type="transmembrane region" description="Helical" evidence="9">
    <location>
        <begin position="290"/>
        <end position="310"/>
    </location>
</feature>
<gene>
    <name evidence="11" type="ORF">DSM5745_01782</name>
</gene>
<evidence type="ECO:0000256" key="7">
    <source>
        <dbReference type="ARBA" id="ARBA00023180"/>
    </source>
</evidence>
<dbReference type="Pfam" id="PF07690">
    <property type="entry name" value="MFS_1"/>
    <property type="match status" value="1"/>
</dbReference>
<keyword evidence="12" id="KW-1185">Reference proteome</keyword>
<feature type="transmembrane region" description="Helical" evidence="9">
    <location>
        <begin position="66"/>
        <end position="91"/>
    </location>
</feature>
<dbReference type="GeneID" id="38112152"/>
<evidence type="ECO:0000313" key="12">
    <source>
        <dbReference type="Proteomes" id="UP000256690"/>
    </source>
</evidence>
<feature type="transmembrane region" description="Helical" evidence="9">
    <location>
        <begin position="369"/>
        <end position="391"/>
    </location>
</feature>
<dbReference type="PROSITE" id="PS50850">
    <property type="entry name" value="MFS"/>
    <property type="match status" value="1"/>
</dbReference>
<dbReference type="GO" id="GO:0022857">
    <property type="term" value="F:transmembrane transporter activity"/>
    <property type="evidence" value="ECO:0007669"/>
    <property type="project" value="InterPro"/>
</dbReference>
<protein>
    <recommendedName>
        <fullName evidence="10">Major facilitator superfamily (MFS) profile domain-containing protein</fullName>
    </recommendedName>
</protein>
<evidence type="ECO:0000313" key="11">
    <source>
        <dbReference type="EMBL" id="RDW90007.1"/>
    </source>
</evidence>
<feature type="transmembrane region" description="Helical" evidence="9">
    <location>
        <begin position="159"/>
        <end position="180"/>
    </location>
</feature>
<dbReference type="OrthoDB" id="10021397at2759"/>
<feature type="transmembrane region" description="Helical" evidence="9">
    <location>
        <begin position="222"/>
        <end position="242"/>
    </location>
</feature>
<feature type="transmembrane region" description="Helical" evidence="9">
    <location>
        <begin position="540"/>
        <end position="559"/>
    </location>
</feature>
<evidence type="ECO:0000256" key="8">
    <source>
        <dbReference type="SAM" id="MobiDB-lite"/>
    </source>
</evidence>
<organism evidence="11 12">
    <name type="scientific">Aspergillus mulundensis</name>
    <dbReference type="NCBI Taxonomy" id="1810919"/>
    <lineage>
        <taxon>Eukaryota</taxon>
        <taxon>Fungi</taxon>
        <taxon>Dikarya</taxon>
        <taxon>Ascomycota</taxon>
        <taxon>Pezizomycotina</taxon>
        <taxon>Eurotiomycetes</taxon>
        <taxon>Eurotiomycetidae</taxon>
        <taxon>Eurotiales</taxon>
        <taxon>Aspergillaceae</taxon>
        <taxon>Aspergillus</taxon>
        <taxon>Aspergillus subgen. Nidulantes</taxon>
    </lineage>
</organism>
<dbReference type="PANTHER" id="PTHR23501">
    <property type="entry name" value="MAJOR FACILITATOR SUPERFAMILY"/>
    <property type="match status" value="1"/>
</dbReference>
<feature type="compositionally biased region" description="Polar residues" evidence="8">
    <location>
        <begin position="1"/>
        <end position="19"/>
    </location>
</feature>
<evidence type="ECO:0000256" key="9">
    <source>
        <dbReference type="SAM" id="Phobius"/>
    </source>
</evidence>
<evidence type="ECO:0000256" key="6">
    <source>
        <dbReference type="ARBA" id="ARBA00023136"/>
    </source>
</evidence>
<feature type="transmembrane region" description="Helical" evidence="9">
    <location>
        <begin position="322"/>
        <end position="349"/>
    </location>
</feature>
<sequence>MAETSTIQVTKATALPTPNESEEEKKAKENDSQENENETSSQNAPSPSPTQPSPTSTSTPKKTWRFWAVFPALCTTTFLAALDTSILSTALPTIASDLHSGELYMWITNSYILTSTVVLPLFGQMANIFGRRWMLISSVVVFAIGSAMAGAATNTSAIIAGRAVQGIGGGGINILVDTVICDLVPLRQRGKYVALMASVWAVGTTVGPVLGGAFAQHISWRWVFYINLPLCGVSLVLLVLFLRVMHPRPPNATIWNQFLRVDIAGNTLLTLAVIAILLALTWAGTAYPWSSWRVLLPLLLGIAGLIAFPIHQSSRFCPEPSIPLQVFTSATALCALWISFFQSLLLYWVGYFLPVYFQALKSLSATNSGFAVLPITGAIAPFGVITGILLAKTGKYRPFHFLGAICMTAGVGLFSLLDDRSPARDWAGFQVLFGVGSGMIFSSTLPPIQAVLPESDVATATATWAFLRSLGCIWGIAIPTSIFNTRVQRVLGIVSDAAIREMLADGGAYAVASEGLVKSLSGRPVLQAEVLRVYEDGLKWVWWMAVPFGAAGFLLALPVKEVGLREELVTEFGLREEAERGS</sequence>
<dbReference type="PANTHER" id="PTHR23501:SF187">
    <property type="entry name" value="MAJOR FACILITATOR SUPERFAMILY (MFS) PROFILE DOMAIN-CONTAINING PROTEIN"/>
    <property type="match status" value="1"/>
</dbReference>
<reference evidence="11 12" key="1">
    <citation type="journal article" date="2018" name="IMA Fungus">
        <title>IMA Genome-F 9: Draft genome sequence of Annulohypoxylon stygium, Aspergillus mulundensis, Berkeleyomyces basicola (syn. Thielaviopsis basicola), Ceratocystis smalleyi, two Cercospora beticola strains, Coleophoma cylindrospora, Fusarium fracticaudum, Phialophora cf. hyalina, and Morchella septimelata.</title>
        <authorList>
            <person name="Wingfield B.D."/>
            <person name="Bills G.F."/>
            <person name="Dong Y."/>
            <person name="Huang W."/>
            <person name="Nel W.J."/>
            <person name="Swalarsk-Parry B.S."/>
            <person name="Vaghefi N."/>
            <person name="Wilken P.M."/>
            <person name="An Z."/>
            <person name="de Beer Z.W."/>
            <person name="De Vos L."/>
            <person name="Chen L."/>
            <person name="Duong T.A."/>
            <person name="Gao Y."/>
            <person name="Hammerbacher A."/>
            <person name="Kikkert J.R."/>
            <person name="Li Y."/>
            <person name="Li H."/>
            <person name="Li K."/>
            <person name="Li Q."/>
            <person name="Liu X."/>
            <person name="Ma X."/>
            <person name="Naidoo K."/>
            <person name="Pethybridge S.J."/>
            <person name="Sun J."/>
            <person name="Steenkamp E.T."/>
            <person name="van der Nest M.A."/>
            <person name="van Wyk S."/>
            <person name="Wingfield M.J."/>
            <person name="Xiong C."/>
            <person name="Yue Q."/>
            <person name="Zhang X."/>
        </authorList>
    </citation>
    <scope>NUCLEOTIDE SEQUENCE [LARGE SCALE GENOMIC DNA]</scope>
    <source>
        <strain evidence="11 12">DSM 5745</strain>
    </source>
</reference>
<feature type="transmembrane region" description="Helical" evidence="9">
    <location>
        <begin position="464"/>
        <end position="483"/>
    </location>
</feature>
<evidence type="ECO:0000256" key="5">
    <source>
        <dbReference type="ARBA" id="ARBA00022989"/>
    </source>
</evidence>
<evidence type="ECO:0000256" key="3">
    <source>
        <dbReference type="ARBA" id="ARBA00022448"/>
    </source>
</evidence>
<feature type="transmembrane region" description="Helical" evidence="9">
    <location>
        <begin position="398"/>
        <end position="417"/>
    </location>
</feature>
<evidence type="ECO:0000256" key="1">
    <source>
        <dbReference type="ARBA" id="ARBA00004141"/>
    </source>
</evidence>
<feature type="transmembrane region" description="Helical" evidence="9">
    <location>
        <begin position="192"/>
        <end position="216"/>
    </location>
</feature>
<dbReference type="Gene3D" id="1.20.1250.20">
    <property type="entry name" value="MFS general substrate transporter like domains"/>
    <property type="match status" value="1"/>
</dbReference>
<dbReference type="InterPro" id="IPR036259">
    <property type="entry name" value="MFS_trans_sf"/>
</dbReference>
<dbReference type="Gene3D" id="1.20.1720.10">
    <property type="entry name" value="Multidrug resistance protein D"/>
    <property type="match status" value="1"/>
</dbReference>
<accession>A0A3D8SUL4</accession>
<keyword evidence="7" id="KW-0325">Glycoprotein</keyword>
<dbReference type="CDD" id="cd17502">
    <property type="entry name" value="MFS_Azr1_MDR_like"/>
    <property type="match status" value="1"/>
</dbReference>
<feature type="transmembrane region" description="Helical" evidence="9">
    <location>
        <begin position="429"/>
        <end position="452"/>
    </location>
</feature>